<dbReference type="OrthoDB" id="1393842at2759"/>
<dbReference type="InterPro" id="IPR044878">
    <property type="entry name" value="UbiA_sf"/>
</dbReference>
<evidence type="ECO:0000313" key="6">
    <source>
        <dbReference type="EMBL" id="CAG8753088.1"/>
    </source>
</evidence>
<evidence type="ECO:0000256" key="4">
    <source>
        <dbReference type="ARBA" id="ARBA00023136"/>
    </source>
</evidence>
<keyword evidence="2 5" id="KW-0812">Transmembrane</keyword>
<name>A0A9N9NR78_9GLOM</name>
<comment type="subcellular location">
    <subcellularLocation>
        <location evidence="1">Membrane</location>
        <topology evidence="1">Multi-pass membrane protein</topology>
    </subcellularLocation>
</comment>
<dbReference type="Gene3D" id="1.10.357.140">
    <property type="entry name" value="UbiA prenyltransferase"/>
    <property type="match status" value="1"/>
</dbReference>
<keyword evidence="4 5" id="KW-0472">Membrane</keyword>
<dbReference type="GO" id="GO:0016020">
    <property type="term" value="C:membrane"/>
    <property type="evidence" value="ECO:0007669"/>
    <property type="project" value="UniProtKB-SubCell"/>
</dbReference>
<feature type="transmembrane region" description="Helical" evidence="5">
    <location>
        <begin position="321"/>
        <end position="345"/>
    </location>
</feature>
<reference evidence="6" key="1">
    <citation type="submission" date="2021-06" db="EMBL/GenBank/DDBJ databases">
        <authorList>
            <person name="Kallberg Y."/>
            <person name="Tangrot J."/>
            <person name="Rosling A."/>
        </authorList>
    </citation>
    <scope>NUCLEOTIDE SEQUENCE</scope>
    <source>
        <strain evidence="6">MA453B</strain>
    </source>
</reference>
<gene>
    <name evidence="6" type="ORF">DERYTH_LOCUS17081</name>
</gene>
<dbReference type="Pfam" id="PF01040">
    <property type="entry name" value="UbiA"/>
    <property type="match status" value="1"/>
</dbReference>
<protein>
    <submittedName>
        <fullName evidence="6">17797_t:CDS:1</fullName>
    </submittedName>
</protein>
<comment type="caution">
    <text evidence="6">The sequence shown here is derived from an EMBL/GenBank/DDBJ whole genome shotgun (WGS) entry which is preliminary data.</text>
</comment>
<evidence type="ECO:0000256" key="3">
    <source>
        <dbReference type="ARBA" id="ARBA00022989"/>
    </source>
</evidence>
<sequence>MEQEKSSYIISIKNILKAIHNEAFIMIFLSITDLLAAVIPPLLMAAGAFYMHFFSSVVTSNYYFSFFEIIQKILLPRLFRIVIYFSSFLISFNWLNQINDMDEDRLNKPFRPVPSCLVTVEGARCRLIALNIIYPTVSYLIGGLPLLISAFIWQAWFVTFKIFGIDANAFCKNFFSAFGTWIMYVVTANLIIGTQFNASKWWSCEPCPFILSVVFSVTFTIQVQDLRDQKGDAFIGRKTLPLLIGDNICRWLTVLVSVLDIFFLYGSARYFLILPSIKKLNMPVPSEFTIVEIVLFVIRAWTCVRLIKYKDQKEDRRTYEIWYLGFYAMVCLYYGMAIGTFVNIYQ</sequence>
<accession>A0A9N9NR78</accession>
<dbReference type="PANTHER" id="PTHR42723">
    <property type="entry name" value="CHLOROPHYLL SYNTHASE"/>
    <property type="match status" value="1"/>
</dbReference>
<dbReference type="Proteomes" id="UP000789405">
    <property type="component" value="Unassembled WGS sequence"/>
</dbReference>
<keyword evidence="3 5" id="KW-1133">Transmembrane helix</keyword>
<feature type="transmembrane region" description="Helical" evidence="5">
    <location>
        <begin position="288"/>
        <end position="309"/>
    </location>
</feature>
<feature type="transmembrane region" description="Helical" evidence="5">
    <location>
        <begin position="78"/>
        <end position="95"/>
    </location>
</feature>
<dbReference type="GO" id="GO:0016765">
    <property type="term" value="F:transferase activity, transferring alkyl or aryl (other than methyl) groups"/>
    <property type="evidence" value="ECO:0007669"/>
    <property type="project" value="InterPro"/>
</dbReference>
<dbReference type="EMBL" id="CAJVPY010015690">
    <property type="protein sequence ID" value="CAG8753088.1"/>
    <property type="molecule type" value="Genomic_DNA"/>
</dbReference>
<dbReference type="AlphaFoldDB" id="A0A9N9NR78"/>
<keyword evidence="7" id="KW-1185">Reference proteome</keyword>
<organism evidence="6 7">
    <name type="scientific">Dentiscutata erythropus</name>
    <dbReference type="NCBI Taxonomy" id="1348616"/>
    <lineage>
        <taxon>Eukaryota</taxon>
        <taxon>Fungi</taxon>
        <taxon>Fungi incertae sedis</taxon>
        <taxon>Mucoromycota</taxon>
        <taxon>Glomeromycotina</taxon>
        <taxon>Glomeromycetes</taxon>
        <taxon>Diversisporales</taxon>
        <taxon>Gigasporaceae</taxon>
        <taxon>Dentiscutata</taxon>
    </lineage>
</organism>
<evidence type="ECO:0000256" key="1">
    <source>
        <dbReference type="ARBA" id="ARBA00004141"/>
    </source>
</evidence>
<feature type="transmembrane region" description="Helical" evidence="5">
    <location>
        <begin position="139"/>
        <end position="163"/>
    </location>
</feature>
<dbReference type="PANTHER" id="PTHR42723:SF1">
    <property type="entry name" value="CHLOROPHYLL SYNTHASE, CHLOROPLASTIC"/>
    <property type="match status" value="1"/>
</dbReference>
<evidence type="ECO:0000313" key="7">
    <source>
        <dbReference type="Proteomes" id="UP000789405"/>
    </source>
</evidence>
<feature type="transmembrane region" description="Helical" evidence="5">
    <location>
        <begin position="23"/>
        <end position="43"/>
    </location>
</feature>
<feature type="transmembrane region" description="Helical" evidence="5">
    <location>
        <begin position="175"/>
        <end position="196"/>
    </location>
</feature>
<feature type="transmembrane region" description="Helical" evidence="5">
    <location>
        <begin position="248"/>
        <end position="268"/>
    </location>
</feature>
<dbReference type="InterPro" id="IPR050475">
    <property type="entry name" value="Prenyltransferase_related"/>
</dbReference>
<proteinExistence type="predicted"/>
<dbReference type="InterPro" id="IPR000537">
    <property type="entry name" value="UbiA_prenyltransferase"/>
</dbReference>
<evidence type="ECO:0000256" key="5">
    <source>
        <dbReference type="SAM" id="Phobius"/>
    </source>
</evidence>
<evidence type="ECO:0000256" key="2">
    <source>
        <dbReference type="ARBA" id="ARBA00022692"/>
    </source>
</evidence>